<evidence type="ECO:0000256" key="1">
    <source>
        <dbReference type="ARBA" id="ARBA00023015"/>
    </source>
</evidence>
<keyword evidence="1" id="KW-0805">Transcription regulation</keyword>
<evidence type="ECO:0000313" key="5">
    <source>
        <dbReference type="EMBL" id="MDD7964009.1"/>
    </source>
</evidence>
<dbReference type="SMART" id="SM00342">
    <property type="entry name" value="HTH_ARAC"/>
    <property type="match status" value="1"/>
</dbReference>
<dbReference type="Proteomes" id="UP001300763">
    <property type="component" value="Unassembled WGS sequence"/>
</dbReference>
<dbReference type="SUPFAM" id="SSF51215">
    <property type="entry name" value="Regulatory protein AraC"/>
    <property type="match status" value="1"/>
</dbReference>
<dbReference type="InterPro" id="IPR009057">
    <property type="entry name" value="Homeodomain-like_sf"/>
</dbReference>
<keyword evidence="3" id="KW-0804">Transcription</keyword>
<dbReference type="Gene3D" id="1.10.10.60">
    <property type="entry name" value="Homeodomain-like"/>
    <property type="match status" value="1"/>
</dbReference>
<evidence type="ECO:0000256" key="2">
    <source>
        <dbReference type="ARBA" id="ARBA00023125"/>
    </source>
</evidence>
<dbReference type="Pfam" id="PF12833">
    <property type="entry name" value="HTH_18"/>
    <property type="match status" value="1"/>
</dbReference>
<dbReference type="InterPro" id="IPR018060">
    <property type="entry name" value="HTH_AraC"/>
</dbReference>
<dbReference type="Pfam" id="PF14525">
    <property type="entry name" value="AraC_binding_2"/>
    <property type="match status" value="1"/>
</dbReference>
<organism evidence="5 6">
    <name type="scientific">Actinomycetospora lemnae</name>
    <dbReference type="NCBI Taxonomy" id="3019891"/>
    <lineage>
        <taxon>Bacteria</taxon>
        <taxon>Bacillati</taxon>
        <taxon>Actinomycetota</taxon>
        <taxon>Actinomycetes</taxon>
        <taxon>Pseudonocardiales</taxon>
        <taxon>Pseudonocardiaceae</taxon>
        <taxon>Actinomycetospora</taxon>
    </lineage>
</organism>
<comment type="caution">
    <text evidence="5">The sequence shown here is derived from an EMBL/GenBank/DDBJ whole genome shotgun (WGS) entry which is preliminary data.</text>
</comment>
<proteinExistence type="predicted"/>
<evidence type="ECO:0000313" key="6">
    <source>
        <dbReference type="Proteomes" id="UP001300763"/>
    </source>
</evidence>
<dbReference type="PROSITE" id="PS01124">
    <property type="entry name" value="HTH_ARAC_FAMILY_2"/>
    <property type="match status" value="1"/>
</dbReference>
<dbReference type="InterPro" id="IPR035418">
    <property type="entry name" value="AraC-bd_2"/>
</dbReference>
<sequence>MDDVVGEVQDVGSVEAWRGAVTGALLPFHVEYSAPERFRGSIGRRRLGAASMIAMSSRPHRAERAAEHIDDAPADYLLSLQLAGTAQFRQDGRLARVGPGDMVFYDSARPVEIVSGEGYRSLCFRFPADGLGAHRQAEALTATTLGAAHGIAPAVAGLLTGLHQSLERPGARPDAALAAARHATELARTLFDDELARRGLLAAPDPHEELRGRIDRHIDEHLADPGLSPRAVAAAMFISPRHLHALLAEDGRTVAGTIRERRLGRCLADLADPAEVRTPVSAIALRWGFTNATRFGQLVKAATGRTPVAYRRTMLDGTA</sequence>
<protein>
    <submittedName>
        <fullName evidence="5">Helix-turn-helix domain-containing protein</fullName>
    </submittedName>
</protein>
<evidence type="ECO:0000256" key="3">
    <source>
        <dbReference type="ARBA" id="ARBA00023163"/>
    </source>
</evidence>
<dbReference type="RefSeq" id="WP_274198560.1">
    <property type="nucleotide sequence ID" value="NZ_JAQZAO010000001.1"/>
</dbReference>
<evidence type="ECO:0000259" key="4">
    <source>
        <dbReference type="PROSITE" id="PS01124"/>
    </source>
</evidence>
<dbReference type="InterPro" id="IPR050204">
    <property type="entry name" value="AraC_XylS_family_regulators"/>
</dbReference>
<dbReference type="PANTHER" id="PTHR46796:SF6">
    <property type="entry name" value="ARAC SUBFAMILY"/>
    <property type="match status" value="1"/>
</dbReference>
<name>A0ABT5SMI4_9PSEU</name>
<dbReference type="PANTHER" id="PTHR46796">
    <property type="entry name" value="HTH-TYPE TRANSCRIPTIONAL ACTIVATOR RHAS-RELATED"/>
    <property type="match status" value="1"/>
</dbReference>
<keyword evidence="2" id="KW-0238">DNA-binding</keyword>
<dbReference type="InterPro" id="IPR037923">
    <property type="entry name" value="HTH-like"/>
</dbReference>
<keyword evidence="6" id="KW-1185">Reference proteome</keyword>
<gene>
    <name evidence="5" type="ORF">PGB27_01490</name>
</gene>
<accession>A0ABT5SMI4</accession>
<reference evidence="5 6" key="1">
    <citation type="submission" date="2023-02" db="EMBL/GenBank/DDBJ databases">
        <title>Genome sequencing required for Actinomycetospora new species description.</title>
        <authorList>
            <person name="Saimee Y."/>
            <person name="Duangmal K."/>
        </authorList>
    </citation>
    <scope>NUCLEOTIDE SEQUENCE [LARGE SCALE GENOMIC DNA]</scope>
    <source>
        <strain evidence="5 6">DW7H6</strain>
    </source>
</reference>
<dbReference type="SUPFAM" id="SSF46689">
    <property type="entry name" value="Homeodomain-like"/>
    <property type="match status" value="1"/>
</dbReference>
<feature type="domain" description="HTH araC/xylS-type" evidence="4">
    <location>
        <begin position="212"/>
        <end position="313"/>
    </location>
</feature>
<dbReference type="EMBL" id="JAQZAO010000001">
    <property type="protein sequence ID" value="MDD7964009.1"/>
    <property type="molecule type" value="Genomic_DNA"/>
</dbReference>